<dbReference type="GO" id="GO:0005743">
    <property type="term" value="C:mitochondrial inner membrane"/>
    <property type="evidence" value="ECO:0007669"/>
    <property type="project" value="UniProtKB-SubCell"/>
</dbReference>
<keyword evidence="11" id="KW-1133">Transmembrane helix</keyword>
<dbReference type="EnsemblMetazoa" id="XM_003389274.3">
    <property type="protein sequence ID" value="XP_003389322.1"/>
    <property type="gene ID" value="LOC100636547"/>
</dbReference>
<dbReference type="AlphaFoldDB" id="A0A1X7U158"/>
<feature type="binding site" evidence="9">
    <location>
        <position position="216"/>
    </location>
    <ligand>
        <name>Cu cation</name>
        <dbReference type="ChEBI" id="CHEBI:23378"/>
    </ligand>
</feature>
<evidence type="ECO:0000256" key="10">
    <source>
        <dbReference type="PIRSR" id="PIRSR603782-2"/>
    </source>
</evidence>
<feature type="binding site" evidence="9">
    <location>
        <position position="129"/>
    </location>
    <ligand>
        <name>Cu cation</name>
        <dbReference type="ChEBI" id="CHEBI:23378"/>
    </ligand>
</feature>
<keyword evidence="5 8" id="KW-0186">Copper</keyword>
<dbReference type="GO" id="GO:0006878">
    <property type="term" value="P:intracellular copper ion homeostasis"/>
    <property type="evidence" value="ECO:0007669"/>
    <property type="project" value="UniProtKB-UniRule"/>
</dbReference>
<dbReference type="eggNOG" id="KOG2792">
    <property type="taxonomic scope" value="Eukaryota"/>
</dbReference>
<sequence length="257" mass="29223">MSKRLLSCISFRAVLRHDKLACRSIERQFPPCVRQYCKTSTSNRSKAPISWTSLVVMGLAGGAAVLYVNNLKRQKEEAAERERTKSLGKASLGGPFSLTDHNGERKTDKDFHGRWVLLYFGFTFCPDICPDELEKMATVVNLIDKMEGLPSIQPLFITVDPERDTPEVLKKYLKEFHPQLLGLTGTNEEVHTAAKAYRVYYSPAPVDDDNDYLVDHTIIMYLINPEGDFVDYYGQNKTADQVHAGISNQMLKYKHRK</sequence>
<dbReference type="Gene3D" id="3.40.30.10">
    <property type="entry name" value="Glutaredoxin"/>
    <property type="match status" value="1"/>
</dbReference>
<dbReference type="OMA" id="FFGFTMC"/>
<dbReference type="OrthoDB" id="270009at2759"/>
<accession>A0A1X7U158</accession>
<protein>
    <recommendedName>
        <fullName evidence="14">Thioredoxin domain-containing protein</fullName>
    </recommendedName>
</protein>
<evidence type="ECO:0000256" key="1">
    <source>
        <dbReference type="ARBA" id="ARBA00004273"/>
    </source>
</evidence>
<comment type="subunit">
    <text evidence="8">Homodimer.</text>
</comment>
<evidence type="ECO:0008006" key="14">
    <source>
        <dbReference type="Google" id="ProtNLM"/>
    </source>
</evidence>
<dbReference type="FunFam" id="3.40.30.10:FF:000013">
    <property type="entry name" value="Blast:Protein SCO1 homolog, mitochondrial"/>
    <property type="match status" value="1"/>
</dbReference>
<keyword evidence="6 8" id="KW-0496">Mitochondrion</keyword>
<dbReference type="InterPro" id="IPR017276">
    <property type="entry name" value="Synth_of_cyt-c-oxidase_Sco1/2"/>
</dbReference>
<dbReference type="GO" id="GO:0016531">
    <property type="term" value="F:copper chaperone activity"/>
    <property type="evidence" value="ECO:0007669"/>
    <property type="project" value="InterPro"/>
</dbReference>
<dbReference type="SUPFAM" id="SSF52833">
    <property type="entry name" value="Thioredoxin-like"/>
    <property type="match status" value="1"/>
</dbReference>
<comment type="similarity">
    <text evidence="2 8">Belongs to the SCO1/2 family.</text>
</comment>
<evidence type="ECO:0000256" key="11">
    <source>
        <dbReference type="SAM" id="Phobius"/>
    </source>
</evidence>
<dbReference type="CDD" id="cd02968">
    <property type="entry name" value="SCO"/>
    <property type="match status" value="1"/>
</dbReference>
<keyword evidence="13" id="KW-1185">Reference proteome</keyword>
<evidence type="ECO:0000313" key="13">
    <source>
        <dbReference type="Proteomes" id="UP000007879"/>
    </source>
</evidence>
<evidence type="ECO:0000256" key="7">
    <source>
        <dbReference type="ARBA" id="ARBA00023136"/>
    </source>
</evidence>
<dbReference type="PIRSF" id="PIRSF037736">
    <property type="entry name" value="SCO1"/>
    <property type="match status" value="1"/>
</dbReference>
<feature type="disulfide bond" description="Redox-active" evidence="10">
    <location>
        <begin position="125"/>
        <end position="129"/>
    </location>
</feature>
<keyword evidence="10" id="KW-1015">Disulfide bond</keyword>
<evidence type="ECO:0000256" key="3">
    <source>
        <dbReference type="ARBA" id="ARBA00022723"/>
    </source>
</evidence>
<dbReference type="EnsemblMetazoa" id="Aqu2.1.21105_001">
    <property type="protein sequence ID" value="Aqu2.1.21105_001"/>
    <property type="gene ID" value="Aqu2.1.21105"/>
</dbReference>
<evidence type="ECO:0000256" key="2">
    <source>
        <dbReference type="ARBA" id="ARBA00010996"/>
    </source>
</evidence>
<dbReference type="InParanoid" id="A0A1X7U158"/>
<dbReference type="STRING" id="400682.A0A1X7U158"/>
<dbReference type="Pfam" id="PF02630">
    <property type="entry name" value="SCO1-SenC"/>
    <property type="match status" value="1"/>
</dbReference>
<evidence type="ECO:0000313" key="12">
    <source>
        <dbReference type="EnsemblMetazoa" id="Aqu2.1.21105_001"/>
    </source>
</evidence>
<keyword evidence="7 11" id="KW-0472">Membrane</keyword>
<comment type="subcellular location">
    <subcellularLocation>
        <location evidence="1 8">Mitochondrion inner membrane</location>
    </subcellularLocation>
</comment>
<dbReference type="GO" id="GO:0033617">
    <property type="term" value="P:mitochondrial respiratory chain complex IV assembly"/>
    <property type="evidence" value="ECO:0007669"/>
    <property type="project" value="TreeGrafter"/>
</dbReference>
<dbReference type="InterPro" id="IPR003782">
    <property type="entry name" value="SCO1/SenC"/>
</dbReference>
<dbReference type="GO" id="GO:0005507">
    <property type="term" value="F:copper ion binding"/>
    <property type="evidence" value="ECO:0007669"/>
    <property type="project" value="InterPro"/>
</dbReference>
<reference evidence="12" key="2">
    <citation type="submission" date="2017-05" db="UniProtKB">
        <authorList>
            <consortium name="EnsemblMetazoa"/>
        </authorList>
    </citation>
    <scope>IDENTIFICATION</scope>
</reference>
<dbReference type="KEGG" id="aqu:100636547"/>
<organism evidence="12">
    <name type="scientific">Amphimedon queenslandica</name>
    <name type="common">Sponge</name>
    <dbReference type="NCBI Taxonomy" id="400682"/>
    <lineage>
        <taxon>Eukaryota</taxon>
        <taxon>Metazoa</taxon>
        <taxon>Porifera</taxon>
        <taxon>Demospongiae</taxon>
        <taxon>Heteroscleromorpha</taxon>
        <taxon>Haplosclerida</taxon>
        <taxon>Niphatidae</taxon>
        <taxon>Amphimedon</taxon>
    </lineage>
</organism>
<evidence type="ECO:0000256" key="9">
    <source>
        <dbReference type="PIRSR" id="PIRSR037736-1"/>
    </source>
</evidence>
<reference evidence="13" key="1">
    <citation type="journal article" date="2010" name="Nature">
        <title>The Amphimedon queenslandica genome and the evolution of animal complexity.</title>
        <authorList>
            <person name="Srivastava M."/>
            <person name="Simakov O."/>
            <person name="Chapman J."/>
            <person name="Fahey B."/>
            <person name="Gauthier M.E."/>
            <person name="Mitros T."/>
            <person name="Richards G.S."/>
            <person name="Conaco C."/>
            <person name="Dacre M."/>
            <person name="Hellsten U."/>
            <person name="Larroux C."/>
            <person name="Putnam N.H."/>
            <person name="Stanke M."/>
            <person name="Adamska M."/>
            <person name="Darling A."/>
            <person name="Degnan S.M."/>
            <person name="Oakley T.H."/>
            <person name="Plachetzki D.C."/>
            <person name="Zhai Y."/>
            <person name="Adamski M."/>
            <person name="Calcino A."/>
            <person name="Cummins S.F."/>
            <person name="Goodstein D.M."/>
            <person name="Harris C."/>
            <person name="Jackson D.J."/>
            <person name="Leys S.P."/>
            <person name="Shu S."/>
            <person name="Woodcroft B.J."/>
            <person name="Vervoort M."/>
            <person name="Kosik K.S."/>
            <person name="Manning G."/>
            <person name="Degnan B.M."/>
            <person name="Rokhsar D.S."/>
        </authorList>
    </citation>
    <scope>NUCLEOTIDE SEQUENCE [LARGE SCALE GENOMIC DNA]</scope>
</reference>
<proteinExistence type="inferred from homology"/>
<feature type="transmembrane region" description="Helical" evidence="11">
    <location>
        <begin position="47"/>
        <end position="68"/>
    </location>
</feature>
<name>A0A1X7U158_AMPQE</name>
<dbReference type="InterPro" id="IPR036249">
    <property type="entry name" value="Thioredoxin-like_sf"/>
</dbReference>
<dbReference type="PANTHER" id="PTHR12151">
    <property type="entry name" value="ELECTRON TRANSPORT PROTIN SCO1/SENC FAMILY MEMBER"/>
    <property type="match status" value="1"/>
</dbReference>
<keyword evidence="3 8" id="KW-0479">Metal-binding</keyword>
<feature type="binding site" evidence="9">
    <location>
        <position position="125"/>
    </location>
    <ligand>
        <name>Cu cation</name>
        <dbReference type="ChEBI" id="CHEBI:23378"/>
    </ligand>
</feature>
<dbReference type="PANTHER" id="PTHR12151:SF5">
    <property type="entry name" value="AT19154P"/>
    <property type="match status" value="1"/>
</dbReference>
<evidence type="ECO:0000256" key="4">
    <source>
        <dbReference type="ARBA" id="ARBA00022792"/>
    </source>
</evidence>
<evidence type="ECO:0000256" key="6">
    <source>
        <dbReference type="ARBA" id="ARBA00023128"/>
    </source>
</evidence>
<keyword evidence="8" id="KW-0143">Chaperone</keyword>
<evidence type="ECO:0000256" key="8">
    <source>
        <dbReference type="PIRNR" id="PIRNR037736"/>
    </source>
</evidence>
<comment type="function">
    <text evidence="8">Copper metallochaperone essential for the synthesis and maturation of cytochrome c oxidase subunit II (MT-CO2/COX2) by facilitating the incorporation of copper into the Cu(A) site of MT-CO2/COX2.</text>
</comment>
<keyword evidence="11" id="KW-0812">Transmembrane</keyword>
<keyword evidence="4 8" id="KW-0999">Mitochondrion inner membrane</keyword>
<evidence type="ECO:0000256" key="5">
    <source>
        <dbReference type="ARBA" id="ARBA00023008"/>
    </source>
</evidence>
<gene>
    <name evidence="12" type="primary">100636547</name>
</gene>
<dbReference type="Proteomes" id="UP000007879">
    <property type="component" value="Unassembled WGS sequence"/>
</dbReference>